<protein>
    <submittedName>
        <fullName evidence="1">RdRp</fullName>
    </submittedName>
</protein>
<dbReference type="AlphaFoldDB" id="A0A2V0RI14"/>
<name>A0A2V0RI14_9ZZZZ</name>
<dbReference type="EMBL" id="BDQA01000788">
    <property type="protein sequence ID" value="GBH22228.1"/>
    <property type="molecule type" value="Genomic_RNA"/>
</dbReference>
<accession>A0A2V0RI14</accession>
<comment type="caution">
    <text evidence="1">The sequence shown here is derived from an EMBL/GenBank/DDBJ whole genome shotgun (WGS) entry which is preliminary data.</text>
</comment>
<evidence type="ECO:0000313" key="1">
    <source>
        <dbReference type="EMBL" id="GBH22228.1"/>
    </source>
</evidence>
<reference evidence="1" key="1">
    <citation type="submission" date="2017-04" db="EMBL/GenBank/DDBJ databases">
        <title>Unveiling RNA virosphere associated with marine microorganisms.</title>
        <authorList>
            <person name="Urayama S."/>
            <person name="Takaki Y."/>
            <person name="Nishi S."/>
            <person name="Yoshida Y."/>
            <person name="Deguchi S."/>
            <person name="Takai K."/>
            <person name="Nunoura T."/>
        </authorList>
    </citation>
    <scope>NUCLEOTIDE SEQUENCE</scope>
</reference>
<sequence>MKNYFTIKVKEAPEQLFECDTTTSGDRVTGSTNSVKTKACVQWTNEQVGLNSEGSTGGVWGDDVWWAFLSRALTPDNVVAKMELWDKASKRCGQLYTQSKAFSGRMVHYLQNVFIGGQTFARPPALDHENWQPGGLSQVGSLLDKLDKMSVRNGRRDGKVCNIWRLSYLVCSAQVNVFGKTFVYDSKMFLCPGGLLNRVLLPFASPNSKVWLSMNAARLFNRTDIFTEPPKPEQDRDIGARIWRNINPGSEVQISGLRYSVTDLNAISKSSFKVLSNRQRVQSADLGPALNVKYDKLLKDATYNEWNTNVAKTALGSKIRKGPYANWFLEEELIQVGIVPDGKVKEGLVRDRIAPRTKNVVPRTEYGIGDYLCTLGYSGCTLTVRKLSDTGLSSDYCYEMVDSGSKVQLTWGGKWHPFFLTNEASLIMLNWLGTATKKHAVGRPSDALKSFSPSKFRPDLTPKGVVEQMRQVRTPTERALLLRRMGFLPDEVAAMDLAFQSVGDLTDIEELEDFSSSPNLGGMTSACTEHLNELFEHELVFKNAVDDGTYVPGDTDLVTRNIRSALLHLLTELIYTEINITCNYTPNILQNLKTGGDSYVIANLPEITITKRN</sequence>
<proteinExistence type="predicted"/>
<organism evidence="1">
    <name type="scientific">viral metagenome</name>
    <dbReference type="NCBI Taxonomy" id="1070528"/>
    <lineage>
        <taxon>unclassified sequences</taxon>
        <taxon>metagenomes</taxon>
        <taxon>organismal metagenomes</taxon>
    </lineage>
</organism>